<dbReference type="PANTHER" id="PTHR47628:SF1">
    <property type="entry name" value="ALIPHATIC AMIDASE EXPRESSION-REGULATING PROTEIN"/>
    <property type="match status" value="1"/>
</dbReference>
<feature type="domain" description="Leucine-binding protein" evidence="3">
    <location>
        <begin position="44"/>
        <end position="376"/>
    </location>
</feature>
<dbReference type="Proteomes" id="UP000199245">
    <property type="component" value="Unassembled WGS sequence"/>
</dbReference>
<protein>
    <submittedName>
        <fullName evidence="4">Amino acid/amide ABC transporter substrate-binding protein, HAAT family</fullName>
    </submittedName>
</protein>
<dbReference type="AlphaFoldDB" id="A0A1G7Q6U3"/>
<name>A0A1G7Q6U3_9BRAD</name>
<organism evidence="4 5">
    <name type="scientific">Bradyrhizobium brasilense</name>
    <dbReference type="NCBI Taxonomy" id="1419277"/>
    <lineage>
        <taxon>Bacteria</taxon>
        <taxon>Pseudomonadati</taxon>
        <taxon>Pseudomonadota</taxon>
        <taxon>Alphaproteobacteria</taxon>
        <taxon>Hyphomicrobiales</taxon>
        <taxon>Nitrobacteraceae</taxon>
        <taxon>Bradyrhizobium</taxon>
    </lineage>
</organism>
<keyword evidence="2" id="KW-0732">Signal</keyword>
<dbReference type="RefSeq" id="WP_176937297.1">
    <property type="nucleotide sequence ID" value="NZ_FMZW01000092.1"/>
</dbReference>
<dbReference type="EMBL" id="FMZW01000092">
    <property type="protein sequence ID" value="SDF94241.1"/>
    <property type="molecule type" value="Genomic_DNA"/>
</dbReference>
<dbReference type="InterPro" id="IPR028081">
    <property type="entry name" value="Leu-bd"/>
</dbReference>
<dbReference type="InterPro" id="IPR006311">
    <property type="entry name" value="TAT_signal"/>
</dbReference>
<reference evidence="4 5" key="1">
    <citation type="submission" date="2016-10" db="EMBL/GenBank/DDBJ databases">
        <authorList>
            <person name="de Groot N.N."/>
        </authorList>
    </citation>
    <scope>NUCLEOTIDE SEQUENCE [LARGE SCALE GENOMIC DNA]</scope>
    <source>
        <strain evidence="4 5">R5</strain>
    </source>
</reference>
<dbReference type="Gene3D" id="3.40.50.2300">
    <property type="match status" value="2"/>
</dbReference>
<evidence type="ECO:0000313" key="5">
    <source>
        <dbReference type="Proteomes" id="UP000199245"/>
    </source>
</evidence>
<dbReference type="SUPFAM" id="SSF53822">
    <property type="entry name" value="Periplasmic binding protein-like I"/>
    <property type="match status" value="1"/>
</dbReference>
<dbReference type="CDD" id="cd06331">
    <property type="entry name" value="PBP1_AmiC-like"/>
    <property type="match status" value="1"/>
</dbReference>
<dbReference type="PANTHER" id="PTHR47628">
    <property type="match status" value="1"/>
</dbReference>
<evidence type="ECO:0000256" key="2">
    <source>
        <dbReference type="ARBA" id="ARBA00022729"/>
    </source>
</evidence>
<accession>A0A1G7Q6U3</accession>
<comment type="similarity">
    <text evidence="1">Belongs to the leucine-binding protein family.</text>
</comment>
<dbReference type="PROSITE" id="PS51318">
    <property type="entry name" value="TAT"/>
    <property type="match status" value="1"/>
</dbReference>
<sequence length="401" mass="43144">MKNRQPSNTNGISRRAVLKAGARLATVAAGSVSMPGLLRASDIIKLGFVTSFNGTTSLMALCQHNCFMLGVDELNAKNGIGGRKIEVIKEDDQNTTKGTLDKVRKLIFSDKVDAIHGLVASLEHVAARSVTTAAKKILVYSSYYEGGVCEKYFFGTGLVPNQQIEPQVKWNIENLGKSVYVIGSDYVWPRMSAPIVKAAYQASGGKYLGEDFLPLGTQDFGAVLEKAKAAKPDVVWSFCAGADFVSMRKQYLALGGLTPHFAAQIDDVVDELLPDLTEGVIGLQAYFMALDNPQNKAFIASYQAKHGKDKKINAVGEAAYTGIHLYARAVEKAGSVDSDKVSAALHEVEFDAPQGHVSFSRTNNQLRANSVLAKGLAGGQIEILKNFGQVDPIVPNCNLRA</sequence>
<evidence type="ECO:0000313" key="4">
    <source>
        <dbReference type="EMBL" id="SDF94241.1"/>
    </source>
</evidence>
<evidence type="ECO:0000256" key="1">
    <source>
        <dbReference type="ARBA" id="ARBA00010062"/>
    </source>
</evidence>
<dbReference type="Pfam" id="PF13458">
    <property type="entry name" value="Peripla_BP_6"/>
    <property type="match status" value="1"/>
</dbReference>
<evidence type="ECO:0000259" key="3">
    <source>
        <dbReference type="Pfam" id="PF13458"/>
    </source>
</evidence>
<proteinExistence type="inferred from homology"/>
<gene>
    <name evidence="4" type="ORF">SAMN05216337_10923</name>
</gene>
<dbReference type="InterPro" id="IPR028082">
    <property type="entry name" value="Peripla_BP_I"/>
</dbReference>